<dbReference type="EMBL" id="CR855126">
    <property type="protein sequence ID" value="CAH66644.1"/>
    <property type="molecule type" value="Genomic_DNA"/>
</dbReference>
<feature type="transmembrane region" description="Helical" evidence="1">
    <location>
        <begin position="6"/>
        <end position="29"/>
    </location>
</feature>
<keyword evidence="1" id="KW-1133">Transmembrane helix</keyword>
<reference evidence="3" key="1">
    <citation type="journal article" date="2002" name="Nature">
        <title>Sequence and analysis of rice chromosome 4.</title>
        <authorList>
            <person name="Feng Q."/>
            <person name="Zhang Y."/>
            <person name="Hao P."/>
            <person name="Wang S."/>
            <person name="Fu G."/>
            <person name="Huang Y."/>
            <person name="Li Y."/>
            <person name="Zhu J."/>
            <person name="Liu Y."/>
            <person name="Hu X."/>
            <person name="Jia P."/>
            <person name="Zhang Y."/>
            <person name="Zhao Q."/>
            <person name="Ying K."/>
            <person name="Yu S."/>
            <person name="Tang Y."/>
            <person name="Weng Q."/>
            <person name="Zhang L."/>
            <person name="Lu Y."/>
            <person name="Mu J."/>
            <person name="Lu Y."/>
            <person name="Zhang L.S."/>
            <person name="Yu Z."/>
            <person name="Fan D."/>
            <person name="Liu X."/>
            <person name="Lu T."/>
            <person name="Li C."/>
            <person name="Wu Y."/>
            <person name="Sun T."/>
            <person name="Lei H."/>
            <person name="Li T."/>
            <person name="Hu H."/>
            <person name="Guan J."/>
            <person name="Wu M."/>
            <person name="Zhang R."/>
            <person name="Zhou B."/>
            <person name="Chen Z."/>
            <person name="Chen L."/>
            <person name="Jin Z."/>
            <person name="Wang R."/>
            <person name="Yin H."/>
            <person name="Cai Z."/>
            <person name="Ren S."/>
            <person name="Lv G."/>
            <person name="Gu W."/>
            <person name="Zhu G."/>
            <person name="Tu Y."/>
            <person name="Jia J."/>
            <person name="Zhang Y."/>
            <person name="Chen J."/>
            <person name="Kang H."/>
            <person name="Chen X."/>
            <person name="Shao C."/>
            <person name="Sun Y."/>
            <person name="Hu Q."/>
            <person name="Zhang X."/>
            <person name="Zhang W."/>
            <person name="Wang L."/>
            <person name="Ding C."/>
            <person name="Sheng H."/>
            <person name="Gu J."/>
            <person name="Chen S."/>
            <person name="Ni L."/>
            <person name="Zhu F."/>
            <person name="Chen W."/>
            <person name="Lan L."/>
            <person name="Lai Y."/>
            <person name="Cheng Z."/>
            <person name="Gu M."/>
            <person name="Jiang J."/>
            <person name="Li J."/>
            <person name="Hong G."/>
            <person name="Xue Y."/>
            <person name="Han B."/>
        </authorList>
    </citation>
    <scope>NUCLEOTIDE SEQUENCE</scope>
</reference>
<dbReference type="AlphaFoldDB" id="Q01KS7"/>
<evidence type="ECO:0000313" key="2">
    <source>
        <dbReference type="EMBL" id="CAH66316.1"/>
    </source>
</evidence>
<accession>Q01KS7</accession>
<gene>
    <name evidence="3" type="primary">OSIGBa0146I21.1</name>
    <name evidence="2" type="synonym">OSIGBa0115J08.3</name>
</gene>
<evidence type="ECO:0000256" key="1">
    <source>
        <dbReference type="SAM" id="Phobius"/>
    </source>
</evidence>
<keyword evidence="1" id="KW-0812">Transmembrane</keyword>
<proteinExistence type="predicted"/>
<keyword evidence="1" id="KW-0472">Membrane</keyword>
<sequence>MTYWVSSAAGICSFIFTVLIALLGMQVIIHRRSIKRQRLIRQRDEYFQQHGGQLLSDMMKIDCNLEFTLYRQEDIEVATN</sequence>
<protein>
    <submittedName>
        <fullName evidence="2">OSIGBa0115J08.3 protein</fullName>
    </submittedName>
    <submittedName>
        <fullName evidence="3">OSIGBa0146I21.1 protein</fullName>
    </submittedName>
</protein>
<dbReference type="EMBL" id="CR855084">
    <property type="protein sequence ID" value="CAH66316.1"/>
    <property type="molecule type" value="Genomic_DNA"/>
</dbReference>
<reference evidence="3" key="2">
    <citation type="submission" date="2004-10" db="EMBL/GenBank/DDBJ databases">
        <title>Chromosome-wide comparison between domesticated rice subspecies indica and japonica.</title>
        <authorList>
            <person name="Han B."/>
        </authorList>
    </citation>
    <scope>NUCLEOTIDE SEQUENCE</scope>
</reference>
<organism evidence="3">
    <name type="scientific">Oryza sativa</name>
    <name type="common">Rice</name>
    <dbReference type="NCBI Taxonomy" id="4530"/>
    <lineage>
        <taxon>Eukaryota</taxon>
        <taxon>Viridiplantae</taxon>
        <taxon>Streptophyta</taxon>
        <taxon>Embryophyta</taxon>
        <taxon>Tracheophyta</taxon>
        <taxon>Spermatophyta</taxon>
        <taxon>Magnoliopsida</taxon>
        <taxon>Liliopsida</taxon>
        <taxon>Poales</taxon>
        <taxon>Poaceae</taxon>
        <taxon>BOP clade</taxon>
        <taxon>Oryzoideae</taxon>
        <taxon>Oryzeae</taxon>
        <taxon>Oryzinae</taxon>
        <taxon>Oryza</taxon>
    </lineage>
</organism>
<evidence type="ECO:0000313" key="3">
    <source>
        <dbReference type="EMBL" id="CAH66644.1"/>
    </source>
</evidence>
<name>Q01KS7_ORYSA</name>